<organism evidence="1 2">
    <name type="scientific">Tribolium castaneum</name>
    <name type="common">Red flour beetle</name>
    <dbReference type="NCBI Taxonomy" id="7070"/>
    <lineage>
        <taxon>Eukaryota</taxon>
        <taxon>Metazoa</taxon>
        <taxon>Ecdysozoa</taxon>
        <taxon>Arthropoda</taxon>
        <taxon>Hexapoda</taxon>
        <taxon>Insecta</taxon>
        <taxon>Pterygota</taxon>
        <taxon>Neoptera</taxon>
        <taxon>Endopterygota</taxon>
        <taxon>Coleoptera</taxon>
        <taxon>Polyphaga</taxon>
        <taxon>Cucujiformia</taxon>
        <taxon>Tenebrionidae</taxon>
        <taxon>Tenebrionidae incertae sedis</taxon>
        <taxon>Tribolium</taxon>
    </lineage>
</organism>
<dbReference type="EMBL" id="KQ971326">
    <property type="protein sequence ID" value="KYB28474.1"/>
    <property type="molecule type" value="Genomic_DNA"/>
</dbReference>
<evidence type="ECO:0000313" key="2">
    <source>
        <dbReference type="Proteomes" id="UP000007266"/>
    </source>
</evidence>
<accession>A0A139WKR0</accession>
<sequence length="89" mass="10733">MTETIKFKPQSIDNFNDKIENCLNDERCRSVLKHYVNEKYKSQRNLPIFFFNGEDSLTTVVHLVKHERCRLLKEAYPGFIEYLRINHQQ</sequence>
<proteinExistence type="predicted"/>
<protein>
    <submittedName>
        <fullName evidence="1">Uncharacterized protein</fullName>
    </submittedName>
</protein>
<reference evidence="1 2" key="2">
    <citation type="journal article" date="2010" name="Nucleic Acids Res.">
        <title>BeetleBase in 2010: revisions to provide comprehensive genomic information for Tribolium castaneum.</title>
        <authorList>
            <person name="Kim H.S."/>
            <person name="Murphy T."/>
            <person name="Xia J."/>
            <person name="Caragea D."/>
            <person name="Park Y."/>
            <person name="Beeman R.W."/>
            <person name="Lorenzen M.D."/>
            <person name="Butcher S."/>
            <person name="Manak J.R."/>
            <person name="Brown S.J."/>
        </authorList>
    </citation>
    <scope>GENOME REANNOTATION</scope>
    <source>
        <strain evidence="1 2">Georgia GA2</strain>
    </source>
</reference>
<name>A0A139WKR0_TRICA</name>
<keyword evidence="2" id="KW-1185">Reference proteome</keyword>
<dbReference type="AlphaFoldDB" id="A0A139WKR0"/>
<dbReference type="Proteomes" id="UP000007266">
    <property type="component" value="Linkage group 3"/>
</dbReference>
<dbReference type="InParanoid" id="A0A139WKR0"/>
<evidence type="ECO:0000313" key="1">
    <source>
        <dbReference type="EMBL" id="KYB28474.1"/>
    </source>
</evidence>
<gene>
    <name evidence="1" type="primary">AUGUSTUS-3.0.2_32544</name>
    <name evidence="1" type="ORF">TcasGA2_TC032544</name>
</gene>
<reference evidence="1 2" key="1">
    <citation type="journal article" date="2008" name="Nature">
        <title>The genome of the model beetle and pest Tribolium castaneum.</title>
        <authorList>
            <consortium name="Tribolium Genome Sequencing Consortium"/>
            <person name="Richards S."/>
            <person name="Gibbs R.A."/>
            <person name="Weinstock G.M."/>
            <person name="Brown S.J."/>
            <person name="Denell R."/>
            <person name="Beeman R.W."/>
            <person name="Gibbs R."/>
            <person name="Beeman R.W."/>
            <person name="Brown S.J."/>
            <person name="Bucher G."/>
            <person name="Friedrich M."/>
            <person name="Grimmelikhuijzen C.J."/>
            <person name="Klingler M."/>
            <person name="Lorenzen M."/>
            <person name="Richards S."/>
            <person name="Roth S."/>
            <person name="Schroder R."/>
            <person name="Tautz D."/>
            <person name="Zdobnov E.M."/>
            <person name="Muzny D."/>
            <person name="Gibbs R.A."/>
            <person name="Weinstock G.M."/>
            <person name="Attaway T."/>
            <person name="Bell S."/>
            <person name="Buhay C.J."/>
            <person name="Chandrabose M.N."/>
            <person name="Chavez D."/>
            <person name="Clerk-Blankenburg K.P."/>
            <person name="Cree A."/>
            <person name="Dao M."/>
            <person name="Davis C."/>
            <person name="Chacko J."/>
            <person name="Dinh H."/>
            <person name="Dugan-Rocha S."/>
            <person name="Fowler G."/>
            <person name="Garner T.T."/>
            <person name="Garnes J."/>
            <person name="Gnirke A."/>
            <person name="Hawes A."/>
            <person name="Hernandez J."/>
            <person name="Hines S."/>
            <person name="Holder M."/>
            <person name="Hume J."/>
            <person name="Jhangiani S.N."/>
            <person name="Joshi V."/>
            <person name="Khan Z.M."/>
            <person name="Jackson L."/>
            <person name="Kovar C."/>
            <person name="Kowis A."/>
            <person name="Lee S."/>
            <person name="Lewis L.R."/>
            <person name="Margolis J."/>
            <person name="Morgan M."/>
            <person name="Nazareth L.V."/>
            <person name="Nguyen N."/>
            <person name="Okwuonu G."/>
            <person name="Parker D."/>
            <person name="Richards S."/>
            <person name="Ruiz S.J."/>
            <person name="Santibanez J."/>
            <person name="Savard J."/>
            <person name="Scherer S.E."/>
            <person name="Schneider B."/>
            <person name="Sodergren E."/>
            <person name="Tautz D."/>
            <person name="Vattahil S."/>
            <person name="Villasana D."/>
            <person name="White C.S."/>
            <person name="Wright R."/>
            <person name="Park Y."/>
            <person name="Beeman R.W."/>
            <person name="Lord J."/>
            <person name="Oppert B."/>
            <person name="Lorenzen M."/>
            <person name="Brown S."/>
            <person name="Wang L."/>
            <person name="Savard J."/>
            <person name="Tautz D."/>
            <person name="Richards S."/>
            <person name="Weinstock G."/>
            <person name="Gibbs R.A."/>
            <person name="Liu Y."/>
            <person name="Worley K."/>
            <person name="Weinstock G."/>
            <person name="Elsik C.G."/>
            <person name="Reese J.T."/>
            <person name="Elhaik E."/>
            <person name="Landan G."/>
            <person name="Graur D."/>
            <person name="Arensburger P."/>
            <person name="Atkinson P."/>
            <person name="Beeman R.W."/>
            <person name="Beidler J."/>
            <person name="Brown S.J."/>
            <person name="Demuth J.P."/>
            <person name="Drury D.W."/>
            <person name="Du Y.Z."/>
            <person name="Fujiwara H."/>
            <person name="Lorenzen M."/>
            <person name="Maselli V."/>
            <person name="Osanai M."/>
            <person name="Park Y."/>
            <person name="Robertson H.M."/>
            <person name="Tu Z."/>
            <person name="Wang J.J."/>
            <person name="Wang S."/>
            <person name="Richards S."/>
            <person name="Song H."/>
            <person name="Zhang L."/>
            <person name="Sodergren E."/>
            <person name="Werner D."/>
            <person name="Stanke M."/>
            <person name="Morgenstern B."/>
            <person name="Solovyev V."/>
            <person name="Kosarev P."/>
            <person name="Brown G."/>
            <person name="Chen H.C."/>
            <person name="Ermolaeva O."/>
            <person name="Hlavina W."/>
            <person name="Kapustin Y."/>
            <person name="Kiryutin B."/>
            <person name="Kitts P."/>
            <person name="Maglott D."/>
            <person name="Pruitt K."/>
            <person name="Sapojnikov V."/>
            <person name="Souvorov A."/>
            <person name="Mackey A.J."/>
            <person name="Waterhouse R.M."/>
            <person name="Wyder S."/>
            <person name="Zdobnov E.M."/>
            <person name="Zdobnov E.M."/>
            <person name="Wyder S."/>
            <person name="Kriventseva E.V."/>
            <person name="Kadowaki T."/>
            <person name="Bork P."/>
            <person name="Aranda M."/>
            <person name="Bao R."/>
            <person name="Beermann A."/>
            <person name="Berns N."/>
            <person name="Bolognesi R."/>
            <person name="Bonneton F."/>
            <person name="Bopp D."/>
            <person name="Brown S.J."/>
            <person name="Bucher G."/>
            <person name="Butts T."/>
            <person name="Chaumot A."/>
            <person name="Denell R.E."/>
            <person name="Ferrier D.E."/>
            <person name="Friedrich M."/>
            <person name="Gordon C.M."/>
            <person name="Jindra M."/>
            <person name="Klingler M."/>
            <person name="Lan Q."/>
            <person name="Lattorff H.M."/>
            <person name="Laudet V."/>
            <person name="von Levetsow C."/>
            <person name="Liu Z."/>
            <person name="Lutz R."/>
            <person name="Lynch J.A."/>
            <person name="da Fonseca R.N."/>
            <person name="Posnien N."/>
            <person name="Reuter R."/>
            <person name="Roth S."/>
            <person name="Savard J."/>
            <person name="Schinko J.B."/>
            <person name="Schmitt C."/>
            <person name="Schoppmeier M."/>
            <person name="Schroder R."/>
            <person name="Shippy T.D."/>
            <person name="Simonnet F."/>
            <person name="Marques-Souza H."/>
            <person name="Tautz D."/>
            <person name="Tomoyasu Y."/>
            <person name="Trauner J."/>
            <person name="Van der Zee M."/>
            <person name="Vervoort M."/>
            <person name="Wittkopp N."/>
            <person name="Wimmer E.A."/>
            <person name="Yang X."/>
            <person name="Jones A.K."/>
            <person name="Sattelle D.B."/>
            <person name="Ebert P.R."/>
            <person name="Nelson D."/>
            <person name="Scott J.G."/>
            <person name="Beeman R.W."/>
            <person name="Muthukrishnan S."/>
            <person name="Kramer K.J."/>
            <person name="Arakane Y."/>
            <person name="Beeman R.W."/>
            <person name="Zhu Q."/>
            <person name="Hogenkamp D."/>
            <person name="Dixit R."/>
            <person name="Oppert B."/>
            <person name="Jiang H."/>
            <person name="Zou Z."/>
            <person name="Marshall J."/>
            <person name="Elpidina E."/>
            <person name="Vinokurov K."/>
            <person name="Oppert C."/>
            <person name="Zou Z."/>
            <person name="Evans J."/>
            <person name="Lu Z."/>
            <person name="Zhao P."/>
            <person name="Sumathipala N."/>
            <person name="Altincicek B."/>
            <person name="Vilcinskas A."/>
            <person name="Williams M."/>
            <person name="Hultmark D."/>
            <person name="Hetru C."/>
            <person name="Jiang H."/>
            <person name="Grimmelikhuijzen C.J."/>
            <person name="Hauser F."/>
            <person name="Cazzamali G."/>
            <person name="Williamson M."/>
            <person name="Park Y."/>
            <person name="Li B."/>
            <person name="Tanaka Y."/>
            <person name="Predel R."/>
            <person name="Neupert S."/>
            <person name="Schachtner J."/>
            <person name="Verleyen P."/>
            <person name="Raible F."/>
            <person name="Bork P."/>
            <person name="Friedrich M."/>
            <person name="Walden K.K."/>
            <person name="Robertson H.M."/>
            <person name="Angeli S."/>
            <person name="Foret S."/>
            <person name="Bucher G."/>
            <person name="Schuetz S."/>
            <person name="Maleszka R."/>
            <person name="Wimmer E.A."/>
            <person name="Beeman R.W."/>
            <person name="Lorenzen M."/>
            <person name="Tomoyasu Y."/>
            <person name="Miller S.C."/>
            <person name="Grossmann D."/>
            <person name="Bucher G."/>
        </authorList>
    </citation>
    <scope>NUCLEOTIDE SEQUENCE [LARGE SCALE GENOMIC DNA]</scope>
    <source>
        <strain evidence="1 2">Georgia GA2</strain>
    </source>
</reference>